<comment type="caution">
    <text evidence="2">The sequence shown here is derived from an EMBL/GenBank/DDBJ whole genome shotgun (WGS) entry which is preliminary data.</text>
</comment>
<dbReference type="AlphaFoldDB" id="A0A438KDN9"/>
<proteinExistence type="predicted"/>
<accession>A0A438KDN9</accession>
<sequence>MKKEMKKEQERAVAQGAVFWIETSDSVSRHYQFHSNGDLSMKVVDDSRTVLHRVVESFLNKFFLLGILTGENRFLCHLQHGTMKRRRLFYLFRVFYVLDFVQRERGVSEIHAVPGSATLFQCGIVCAFNSVLKKGIFLFLLLDFYIFVVEGVLALLGCIVCLGSVF</sequence>
<evidence type="ECO:0000313" key="3">
    <source>
        <dbReference type="Proteomes" id="UP000288805"/>
    </source>
</evidence>
<organism evidence="2 3">
    <name type="scientific">Vitis vinifera</name>
    <name type="common">Grape</name>
    <dbReference type="NCBI Taxonomy" id="29760"/>
    <lineage>
        <taxon>Eukaryota</taxon>
        <taxon>Viridiplantae</taxon>
        <taxon>Streptophyta</taxon>
        <taxon>Embryophyta</taxon>
        <taxon>Tracheophyta</taxon>
        <taxon>Spermatophyta</taxon>
        <taxon>Magnoliopsida</taxon>
        <taxon>eudicotyledons</taxon>
        <taxon>Gunneridae</taxon>
        <taxon>Pentapetalae</taxon>
        <taxon>rosids</taxon>
        <taxon>Vitales</taxon>
        <taxon>Vitaceae</taxon>
        <taxon>Viteae</taxon>
        <taxon>Vitis</taxon>
    </lineage>
</organism>
<protein>
    <submittedName>
        <fullName evidence="2">Protein root UVB sensitive 2, chloroplastic</fullName>
    </submittedName>
</protein>
<keyword evidence="1" id="KW-0472">Membrane</keyword>
<evidence type="ECO:0000313" key="2">
    <source>
        <dbReference type="EMBL" id="RVX19290.1"/>
    </source>
</evidence>
<reference evidence="2 3" key="1">
    <citation type="journal article" date="2018" name="PLoS Genet.">
        <title>Population sequencing reveals clonal diversity and ancestral inbreeding in the grapevine cultivar Chardonnay.</title>
        <authorList>
            <person name="Roach M.J."/>
            <person name="Johnson D.L."/>
            <person name="Bohlmann J."/>
            <person name="van Vuuren H.J."/>
            <person name="Jones S.J."/>
            <person name="Pretorius I.S."/>
            <person name="Schmidt S.A."/>
            <person name="Borneman A.R."/>
        </authorList>
    </citation>
    <scope>NUCLEOTIDE SEQUENCE [LARGE SCALE GENOMIC DNA]</scope>
    <source>
        <strain evidence="3">cv. Chardonnay</strain>
        <tissue evidence="2">Leaf</tissue>
    </source>
</reference>
<gene>
    <name evidence="2" type="primary">RUS2_4</name>
    <name evidence="2" type="ORF">CK203_008829</name>
</gene>
<feature type="transmembrane region" description="Helical" evidence="1">
    <location>
        <begin position="137"/>
        <end position="165"/>
    </location>
</feature>
<evidence type="ECO:0000256" key="1">
    <source>
        <dbReference type="SAM" id="Phobius"/>
    </source>
</evidence>
<keyword evidence="1" id="KW-0812">Transmembrane</keyword>
<dbReference type="Proteomes" id="UP000288805">
    <property type="component" value="Unassembled WGS sequence"/>
</dbReference>
<keyword evidence="1" id="KW-1133">Transmembrane helix</keyword>
<dbReference type="EMBL" id="QGNW01000009">
    <property type="protein sequence ID" value="RVX19290.1"/>
    <property type="molecule type" value="Genomic_DNA"/>
</dbReference>
<name>A0A438KDN9_VITVI</name>